<dbReference type="PROSITE" id="PS51186">
    <property type="entry name" value="GNAT"/>
    <property type="match status" value="1"/>
</dbReference>
<name>A0A4P6YDG5_9FLAO</name>
<dbReference type="CDD" id="cd04301">
    <property type="entry name" value="NAT_SF"/>
    <property type="match status" value="1"/>
</dbReference>
<evidence type="ECO:0000256" key="2">
    <source>
        <dbReference type="ARBA" id="ARBA00023315"/>
    </source>
</evidence>
<evidence type="ECO:0000313" key="5">
    <source>
        <dbReference type="Proteomes" id="UP000291124"/>
    </source>
</evidence>
<dbReference type="InterPro" id="IPR000182">
    <property type="entry name" value="GNAT_dom"/>
</dbReference>
<sequence>MNTIRIRKASIADLEIIQEISTKTFVETFAESNTSENLENYIQEHFNAAQVASEINHPESLFYLATLGTDTLGYLKLNFGNAQTEIHNPQAMEIQRIYVLKAFHGKKIGQLFLNHAVKIGQQSGVDSIWLGVWEENHKAIEFYSKNDFIEFDKHTFTLGGDVQTDLLMELRIINQANLL</sequence>
<evidence type="ECO:0000259" key="3">
    <source>
        <dbReference type="PROSITE" id="PS51186"/>
    </source>
</evidence>
<dbReference type="InterPro" id="IPR051556">
    <property type="entry name" value="N-term/lysine_N-AcTrnsfr"/>
</dbReference>
<gene>
    <name evidence="4" type="ORF">E1750_06285</name>
</gene>
<dbReference type="RefSeq" id="WP_133275957.1">
    <property type="nucleotide sequence ID" value="NZ_CP037933.1"/>
</dbReference>
<proteinExistence type="predicted"/>
<organism evidence="4 5">
    <name type="scientific">Flavobacterium nackdongense</name>
    <dbReference type="NCBI Taxonomy" id="2547394"/>
    <lineage>
        <taxon>Bacteria</taxon>
        <taxon>Pseudomonadati</taxon>
        <taxon>Bacteroidota</taxon>
        <taxon>Flavobacteriia</taxon>
        <taxon>Flavobacteriales</taxon>
        <taxon>Flavobacteriaceae</taxon>
        <taxon>Flavobacterium</taxon>
    </lineage>
</organism>
<dbReference type="Gene3D" id="3.40.630.30">
    <property type="match status" value="1"/>
</dbReference>
<dbReference type="PANTHER" id="PTHR42919">
    <property type="entry name" value="N-ALPHA-ACETYLTRANSFERASE"/>
    <property type="match status" value="1"/>
</dbReference>
<accession>A0A4P6YDG5</accession>
<feature type="domain" description="N-acetyltransferase" evidence="3">
    <location>
        <begin position="4"/>
        <end position="173"/>
    </location>
</feature>
<keyword evidence="1 4" id="KW-0808">Transferase</keyword>
<reference evidence="5" key="1">
    <citation type="submission" date="2019-03" db="EMBL/GenBank/DDBJ databases">
        <title>Flavobacterium sp.</title>
        <authorList>
            <person name="Kim H."/>
        </authorList>
    </citation>
    <scope>NUCLEOTIDE SEQUENCE [LARGE SCALE GENOMIC DNA]</scope>
    <source>
        <strain evidence="5">GS13</strain>
    </source>
</reference>
<dbReference type="Pfam" id="PF00583">
    <property type="entry name" value="Acetyltransf_1"/>
    <property type="match status" value="1"/>
</dbReference>
<dbReference type="KEGG" id="fnk:E1750_06285"/>
<dbReference type="EMBL" id="CP037933">
    <property type="protein sequence ID" value="QBN18430.1"/>
    <property type="molecule type" value="Genomic_DNA"/>
</dbReference>
<evidence type="ECO:0000256" key="1">
    <source>
        <dbReference type="ARBA" id="ARBA00022679"/>
    </source>
</evidence>
<dbReference type="OrthoDB" id="7205533at2"/>
<dbReference type="SUPFAM" id="SSF55729">
    <property type="entry name" value="Acyl-CoA N-acyltransferases (Nat)"/>
    <property type="match status" value="1"/>
</dbReference>
<dbReference type="InterPro" id="IPR016181">
    <property type="entry name" value="Acyl_CoA_acyltransferase"/>
</dbReference>
<dbReference type="GO" id="GO:0016747">
    <property type="term" value="F:acyltransferase activity, transferring groups other than amino-acyl groups"/>
    <property type="evidence" value="ECO:0007669"/>
    <property type="project" value="InterPro"/>
</dbReference>
<keyword evidence="2" id="KW-0012">Acyltransferase</keyword>
<evidence type="ECO:0000313" key="4">
    <source>
        <dbReference type="EMBL" id="QBN18430.1"/>
    </source>
</evidence>
<dbReference type="Proteomes" id="UP000291124">
    <property type="component" value="Chromosome"/>
</dbReference>
<dbReference type="PANTHER" id="PTHR42919:SF8">
    <property type="entry name" value="N-ALPHA-ACETYLTRANSFERASE 50"/>
    <property type="match status" value="1"/>
</dbReference>
<dbReference type="AlphaFoldDB" id="A0A4P6YDG5"/>
<keyword evidence="5" id="KW-1185">Reference proteome</keyword>
<protein>
    <submittedName>
        <fullName evidence="4">N-acetyltransferase</fullName>
    </submittedName>
</protein>